<reference evidence="2" key="1">
    <citation type="submission" date="2020-02" db="EMBL/GenBank/DDBJ databases">
        <authorList>
            <person name="Scholz U."/>
            <person name="Mascher M."/>
            <person name="Fiebig A."/>
        </authorList>
    </citation>
    <scope>NUCLEOTIDE SEQUENCE</scope>
</reference>
<feature type="domain" description="MACPF" evidence="1">
    <location>
        <begin position="1"/>
        <end position="324"/>
    </location>
</feature>
<accession>A0A7I8KV30</accession>
<dbReference type="PANTHER" id="PTHR33199">
    <property type="entry name" value="MACPF DOMAIN-CONTAINING PROTEIN CAD1"/>
    <property type="match status" value="1"/>
</dbReference>
<dbReference type="PROSITE" id="PS51412">
    <property type="entry name" value="MACPF_2"/>
    <property type="match status" value="1"/>
</dbReference>
<dbReference type="PANTHER" id="PTHR33199:SF4">
    <property type="entry name" value="OS02G0736300 PROTEIN"/>
    <property type="match status" value="1"/>
</dbReference>
<evidence type="ECO:0000313" key="2">
    <source>
        <dbReference type="EMBL" id="CAA7401362.1"/>
    </source>
</evidence>
<dbReference type="InterPro" id="IPR020864">
    <property type="entry name" value="MACPF"/>
</dbReference>
<keyword evidence="3" id="KW-1185">Reference proteome</keyword>
<dbReference type="OrthoDB" id="1366754at2759"/>
<name>A0A7I8KV30_SPIIN</name>
<proteinExistence type="predicted"/>
<organism evidence="2 3">
    <name type="scientific">Spirodela intermedia</name>
    <name type="common">Intermediate duckweed</name>
    <dbReference type="NCBI Taxonomy" id="51605"/>
    <lineage>
        <taxon>Eukaryota</taxon>
        <taxon>Viridiplantae</taxon>
        <taxon>Streptophyta</taxon>
        <taxon>Embryophyta</taxon>
        <taxon>Tracheophyta</taxon>
        <taxon>Spermatophyta</taxon>
        <taxon>Magnoliopsida</taxon>
        <taxon>Liliopsida</taxon>
        <taxon>Araceae</taxon>
        <taxon>Lemnoideae</taxon>
        <taxon>Spirodela</taxon>
    </lineage>
</organism>
<dbReference type="SMART" id="SM00457">
    <property type="entry name" value="MACPF"/>
    <property type="match status" value="1"/>
</dbReference>
<dbReference type="Proteomes" id="UP000663760">
    <property type="component" value="Chromosome 9"/>
</dbReference>
<dbReference type="AlphaFoldDB" id="A0A7I8KV30"/>
<evidence type="ECO:0000259" key="1">
    <source>
        <dbReference type="PROSITE" id="PS51412"/>
    </source>
</evidence>
<dbReference type="GO" id="GO:0005886">
    <property type="term" value="C:plasma membrane"/>
    <property type="evidence" value="ECO:0007669"/>
    <property type="project" value="TreeGrafter"/>
</dbReference>
<dbReference type="EMBL" id="LR746272">
    <property type="protein sequence ID" value="CAA7401362.1"/>
    <property type="molecule type" value="Genomic_DNA"/>
</dbReference>
<evidence type="ECO:0000313" key="3">
    <source>
        <dbReference type="Proteomes" id="UP000663760"/>
    </source>
</evidence>
<protein>
    <recommendedName>
        <fullName evidence="1">MACPF domain-containing protein</fullName>
    </recommendedName>
</protein>
<gene>
    <name evidence="2" type="ORF">SI8410_09012040</name>
</gene>
<dbReference type="GO" id="GO:0009626">
    <property type="term" value="P:plant-type hypersensitive response"/>
    <property type="evidence" value="ECO:0007669"/>
    <property type="project" value="TreeGrafter"/>
</dbReference>
<sequence length="587" mass="64843">MGEEVVERALKCLGRGFDVTRDFRAKYCKGKESLVLLRKETRELQVPGFGTVHGVSVDIKCDKGERTRYRSDVLEFSQMSELINRRSSLAGKIPSELFNSMFYFNGGDWARDAAQTKCLALDGFYISLFNLRIDRSSFTLADHVSDAVPSAWDPTALTRFIENYGTHVIVGLSAGGQDVVAVRQEKSSSLPPSEIKEHLDMLGDQLFTGSCMLPSLQMKAKENRPKVPEAFNVFTPQPVLPEGFTSISTKSGITVICSKRGGDTSVSSHCEWLPTVSSMPDVINFTLLPITFLLKDVPGKGFLSHAINLYLRYKPSIADLEYFLEFQCHRAWAPMLNDHPLGPSSNRSLAKTALQFCLMGPKLHINTAKVVVGRRPVTGMRLHLEGKKNDRLAVHLQHISTAPSFLGVEGQMRWRGSEDIPDGGYNEAVKWKMFSHVCTAPVKYDPRWGSGAFIVAGAQLHAVARESGNMLHLRLLFAEVPGYKIRRSTWERSGPQSSQLSQRLGVFSAISCAERDTPVAVVIDSAVFPGGPPVPVLAQRLLKFVDTAELCKGPQDSPGFWLVTGARLAMHLGKICLHVKFSLLTSC</sequence>
<dbReference type="GO" id="GO:2000031">
    <property type="term" value="P:regulation of salicylic acid mediated signaling pathway"/>
    <property type="evidence" value="ECO:0007669"/>
    <property type="project" value="InterPro"/>
</dbReference>
<dbReference type="InterPro" id="IPR044663">
    <property type="entry name" value="CAD1/NSL1-like"/>
</dbReference>
<dbReference type="Pfam" id="PF01823">
    <property type="entry name" value="MACPF"/>
    <property type="match status" value="1"/>
</dbReference>